<dbReference type="PATRIC" id="fig|1265738.3.peg.2733"/>
<feature type="domain" description="CHAT" evidence="1">
    <location>
        <begin position="10"/>
        <end position="295"/>
    </location>
</feature>
<comment type="caution">
    <text evidence="2">The sequence shown here is derived from an EMBL/GenBank/DDBJ whole genome shotgun (WGS) entry which is preliminary data.</text>
</comment>
<dbReference type="PANTHER" id="PTHR10098">
    <property type="entry name" value="RAPSYN-RELATED"/>
    <property type="match status" value="1"/>
</dbReference>
<protein>
    <submittedName>
        <fullName evidence="2">Tetratricopeptide repeat domain protein</fullName>
    </submittedName>
</protein>
<dbReference type="EMBL" id="ANOG01000386">
    <property type="protein sequence ID" value="EMI20344.1"/>
    <property type="molecule type" value="Genomic_DNA"/>
</dbReference>
<organism evidence="2 3">
    <name type="scientific">Rhodopirellula maiorica SM1</name>
    <dbReference type="NCBI Taxonomy" id="1265738"/>
    <lineage>
        <taxon>Bacteria</taxon>
        <taxon>Pseudomonadati</taxon>
        <taxon>Planctomycetota</taxon>
        <taxon>Planctomycetia</taxon>
        <taxon>Pirellulales</taxon>
        <taxon>Pirellulaceae</taxon>
        <taxon>Novipirellula</taxon>
    </lineage>
</organism>
<proteinExistence type="predicted"/>
<reference evidence="2 3" key="1">
    <citation type="journal article" date="2013" name="Mar. Genomics">
        <title>Expression of sulfatases in Rhodopirellula baltica and the diversity of sulfatases in the genus Rhodopirellula.</title>
        <authorList>
            <person name="Wegner C.E."/>
            <person name="Richter-Heitmann T."/>
            <person name="Klindworth A."/>
            <person name="Klockow C."/>
            <person name="Richter M."/>
            <person name="Achstetter T."/>
            <person name="Glockner F.O."/>
            <person name="Harder J."/>
        </authorList>
    </citation>
    <scope>NUCLEOTIDE SEQUENCE [LARGE SCALE GENOMIC DNA]</scope>
    <source>
        <strain evidence="2 3">SM1</strain>
    </source>
</reference>
<evidence type="ECO:0000313" key="2">
    <source>
        <dbReference type="EMBL" id="EMI20344.1"/>
    </source>
</evidence>
<evidence type="ECO:0000259" key="1">
    <source>
        <dbReference type="Pfam" id="PF12770"/>
    </source>
</evidence>
<dbReference type="InterPro" id="IPR024983">
    <property type="entry name" value="CHAT_dom"/>
</dbReference>
<evidence type="ECO:0000313" key="3">
    <source>
        <dbReference type="Proteomes" id="UP000011991"/>
    </source>
</evidence>
<dbReference type="AlphaFoldDB" id="M5S2E2"/>
<keyword evidence="3" id="KW-1185">Reference proteome</keyword>
<dbReference type="PANTHER" id="PTHR10098:SF108">
    <property type="entry name" value="TETRATRICOPEPTIDE REPEAT PROTEIN 28"/>
    <property type="match status" value="1"/>
</dbReference>
<dbReference type="Proteomes" id="UP000011991">
    <property type="component" value="Unassembled WGS sequence"/>
</dbReference>
<dbReference type="Pfam" id="PF12770">
    <property type="entry name" value="CHAT"/>
    <property type="match status" value="1"/>
</dbReference>
<sequence length="297" mass="31925">MLDCEMPFSKLRVRGDSMCYLVPWAALPAVHHDGYWIEQVAIELASDVGGTNIMAKAPKHTNSSLLVAGGIDYGPLTSTWPLLPGSLQEAKQVEALFHREFPKARVRRLSGSKATEAALARGMVGQDFIHLATHGFFRRENIADAFAISGATTLLSTGLIVAPATATPETTQASKTASEEDQYMTAAEIRQLDLSRASLVMLSACESGLGHAQAGQGMAGMFSSFHAAGAEHVIGTLWPVDDAATVAFVERFYDHLWQRGKTVTEAIRGAQIDMLSSADSGLRSHPYAWAAFVCSSR</sequence>
<name>M5S2E2_9BACT</name>
<accession>M5S2E2</accession>
<gene>
    <name evidence="2" type="ORF">RMSM_02722</name>
</gene>